<evidence type="ECO:0000259" key="2">
    <source>
        <dbReference type="PROSITE" id="PS50144"/>
    </source>
</evidence>
<dbReference type="WBParaSite" id="SPAL_0001621700.1">
    <property type="protein sequence ID" value="SPAL_0001621700.1"/>
    <property type="gene ID" value="SPAL_0001621700"/>
</dbReference>
<feature type="domain" description="BTB" evidence="1">
    <location>
        <begin position="136"/>
        <end position="203"/>
    </location>
</feature>
<evidence type="ECO:0000313" key="4">
    <source>
        <dbReference type="WBParaSite" id="SPAL_0001621700.1"/>
    </source>
</evidence>
<dbReference type="InterPro" id="IPR008974">
    <property type="entry name" value="TRAF-like"/>
</dbReference>
<name>A0A0N5CEC7_STREA</name>
<protein>
    <submittedName>
        <fullName evidence="4">Speckle-type POZ protein-like (inferred by orthology to a human protein)</fullName>
    </submittedName>
</protein>
<dbReference type="Pfam" id="PF00651">
    <property type="entry name" value="BTB"/>
    <property type="match status" value="1"/>
</dbReference>
<dbReference type="InterPro" id="IPR000210">
    <property type="entry name" value="BTB/POZ_dom"/>
</dbReference>
<accession>A0A0N5CEC7</accession>
<reference evidence="4" key="1">
    <citation type="submission" date="2017-02" db="UniProtKB">
        <authorList>
            <consortium name="WormBaseParasite"/>
        </authorList>
    </citation>
    <scope>IDENTIFICATION</scope>
</reference>
<proteinExistence type="predicted"/>
<dbReference type="AlphaFoldDB" id="A0A0N5CEC7"/>
<dbReference type="Gene3D" id="3.30.710.10">
    <property type="entry name" value="Potassium Channel Kv1.1, Chain A"/>
    <property type="match status" value="1"/>
</dbReference>
<dbReference type="Gene3D" id="2.60.210.10">
    <property type="entry name" value="Apoptosis, Tumor Necrosis Factor Receptor Associated Protein 2, Chain A"/>
    <property type="match status" value="1"/>
</dbReference>
<dbReference type="SUPFAM" id="SSF49599">
    <property type="entry name" value="TRAF domain-like"/>
    <property type="match status" value="1"/>
</dbReference>
<evidence type="ECO:0000313" key="3">
    <source>
        <dbReference type="Proteomes" id="UP000046392"/>
    </source>
</evidence>
<dbReference type="PANTHER" id="PTHR24413">
    <property type="entry name" value="SPECKLE-TYPE POZ PROTEIN"/>
    <property type="match status" value="1"/>
</dbReference>
<organism evidence="3 4">
    <name type="scientific">Strongyloides papillosus</name>
    <name type="common">Intestinal threadworm</name>
    <dbReference type="NCBI Taxonomy" id="174720"/>
    <lineage>
        <taxon>Eukaryota</taxon>
        <taxon>Metazoa</taxon>
        <taxon>Ecdysozoa</taxon>
        <taxon>Nematoda</taxon>
        <taxon>Chromadorea</taxon>
        <taxon>Rhabditida</taxon>
        <taxon>Tylenchina</taxon>
        <taxon>Panagrolaimomorpha</taxon>
        <taxon>Strongyloidoidea</taxon>
        <taxon>Strongyloididae</taxon>
        <taxon>Strongyloides</taxon>
    </lineage>
</organism>
<dbReference type="InterPro" id="IPR011333">
    <property type="entry name" value="SKP1/BTB/POZ_sf"/>
</dbReference>
<dbReference type="GO" id="GO:0030163">
    <property type="term" value="P:protein catabolic process"/>
    <property type="evidence" value="ECO:0007669"/>
    <property type="project" value="UniProtKB-ARBA"/>
</dbReference>
<dbReference type="SUPFAM" id="SSF54695">
    <property type="entry name" value="POZ domain"/>
    <property type="match status" value="1"/>
</dbReference>
<keyword evidence="3" id="KW-1185">Reference proteome</keyword>
<dbReference type="PROSITE" id="PS50144">
    <property type="entry name" value="MATH"/>
    <property type="match status" value="1"/>
</dbReference>
<dbReference type="SMART" id="SM00225">
    <property type="entry name" value="BTB"/>
    <property type="match status" value="1"/>
</dbReference>
<dbReference type="STRING" id="174720.A0A0N5CEC7"/>
<dbReference type="InterPro" id="IPR002083">
    <property type="entry name" value="MATH/TRAF_dom"/>
</dbReference>
<dbReference type="Proteomes" id="UP000046392">
    <property type="component" value="Unplaced"/>
</dbReference>
<dbReference type="Pfam" id="PF22486">
    <property type="entry name" value="MATH_2"/>
    <property type="match status" value="1"/>
</dbReference>
<dbReference type="PROSITE" id="PS50097">
    <property type="entry name" value="BTB"/>
    <property type="match status" value="1"/>
</dbReference>
<sequence length="295" mass="34054">MGSRDIPMWYLNIYPKGQTEEFKEYVSVSLKLLAPDRTKLKLKFSILNGMGEEKTIVTVENFIELEKDNDWGIPDFVKRDFLLDKSNGLLVNDKLKILFEAEMIDSNDSDASTNVIIPKSKLLLDYSNFFNSQLFSDCSIIVGETKIKVHRGILAARSPVFYNIFNSKPESSQTNIIEIKNFRVEVVREMLRYIYTDDVSDLENVANELVAIAVEYGLDRLKAFAVKYLCGDLTIENVCGRFILSEKFSCEELKEYCQKFIIGNSEDLKKTNSWRELVKNHPFLVESLFWKSLNK</sequence>
<feature type="domain" description="MATH" evidence="2">
    <location>
        <begin position="1"/>
        <end position="101"/>
    </location>
</feature>
<dbReference type="Gene3D" id="1.25.40.420">
    <property type="match status" value="1"/>
</dbReference>
<evidence type="ECO:0000259" key="1">
    <source>
        <dbReference type="PROSITE" id="PS50097"/>
    </source>
</evidence>